<feature type="transmembrane region" description="Helical" evidence="6">
    <location>
        <begin position="144"/>
        <end position="164"/>
    </location>
</feature>
<feature type="transmembrane region" description="Helical" evidence="6">
    <location>
        <begin position="238"/>
        <end position="271"/>
    </location>
</feature>
<keyword evidence="5 6" id="KW-0472">Membrane</keyword>
<comment type="caution">
    <text evidence="9">The sequence shown here is derived from an EMBL/GenBank/DDBJ whole genome shotgun (WGS) entry which is preliminary data.</text>
</comment>
<dbReference type="Proteomes" id="UP000257045">
    <property type="component" value="Unassembled WGS sequence"/>
</dbReference>
<keyword evidence="10" id="KW-1185">Reference proteome</keyword>
<feature type="transmembrane region" description="Helical" evidence="6">
    <location>
        <begin position="96"/>
        <end position="124"/>
    </location>
</feature>
<protein>
    <submittedName>
        <fullName evidence="9">Sodium:proton antiporter</fullName>
    </submittedName>
</protein>
<evidence type="ECO:0000256" key="6">
    <source>
        <dbReference type="SAM" id="Phobius"/>
    </source>
</evidence>
<sequence length="435" mass="46242">MVLTNPVVVSIVLMSLLCLLRFNILLSIVISALVAGVLSGLGVEESMNIFIQGMSGNIETALSYILLGGIAYAIAQSNLTRFLIHWVSKFVGNKKILFCLFIAFIACFSQNLIPVHIAFIPILIPPLLALMNKMRLDRRAVACALSFGLQAPYIALPIGFGLIFQNIIKDNLIQNGVKVSLADVTSVMWIGGVAMLIGLFIAIFILYSRPRDYVQTRLEKKELVEEEPKMTPKDYGVLLGVVVTFAIQIFTSSLPLGALCGLVVMVIVRGIRYSDVDKVMEGGLSMMAFIAFVMLVASGFGAVLKESGAINLLVGEASAMMGGYALSALVMLLVGLLITMGIGTSFGTIPIIAAIYCPLALALNFSIPSIILLVGIAGALGDSGSPASDSTLGPTSGLNADGGHNHIWDTCVPTFIVYNIPLILIGVIGAVWLNS</sequence>
<dbReference type="PANTHER" id="PTHR37821:SF1">
    <property type="entry name" value="AMINO ACID TRANSPORTER YUIF-RELATED"/>
    <property type="match status" value="1"/>
</dbReference>
<dbReference type="InterPro" id="IPR032813">
    <property type="entry name" value="Na_H_antiport_N"/>
</dbReference>
<dbReference type="EMBL" id="NXLV01000010">
    <property type="protein sequence ID" value="RDU70341.1"/>
    <property type="molecule type" value="Genomic_DNA"/>
</dbReference>
<evidence type="ECO:0000256" key="4">
    <source>
        <dbReference type="ARBA" id="ARBA00022989"/>
    </source>
</evidence>
<feature type="transmembrane region" description="Helical" evidence="6">
    <location>
        <begin position="283"/>
        <end position="304"/>
    </location>
</feature>
<organism evidence="9 10">
    <name type="scientific">Helicobacter brantae</name>
    <dbReference type="NCBI Taxonomy" id="375927"/>
    <lineage>
        <taxon>Bacteria</taxon>
        <taxon>Pseudomonadati</taxon>
        <taxon>Campylobacterota</taxon>
        <taxon>Epsilonproteobacteria</taxon>
        <taxon>Campylobacterales</taxon>
        <taxon>Helicobacteraceae</taxon>
        <taxon>Helicobacter</taxon>
    </lineage>
</organism>
<dbReference type="Pfam" id="PF13726">
    <property type="entry name" value="Na_H_antiport_2"/>
    <property type="match status" value="1"/>
</dbReference>
<comment type="subcellular location">
    <subcellularLocation>
        <location evidence="1">Cell membrane</location>
        <topology evidence="1">Multi-pass membrane protein</topology>
    </subcellularLocation>
</comment>
<keyword evidence="4 6" id="KW-1133">Transmembrane helix</keyword>
<feature type="transmembrane region" description="Helical" evidence="6">
    <location>
        <begin position="324"/>
        <end position="343"/>
    </location>
</feature>
<feature type="transmembrane region" description="Helical" evidence="6">
    <location>
        <begin position="355"/>
        <end position="380"/>
    </location>
</feature>
<dbReference type="RefSeq" id="WP_115569776.1">
    <property type="nucleotide sequence ID" value="NZ_NXLV01000010.1"/>
</dbReference>
<dbReference type="GO" id="GO:0005886">
    <property type="term" value="C:plasma membrane"/>
    <property type="evidence" value="ECO:0007669"/>
    <property type="project" value="UniProtKB-SubCell"/>
</dbReference>
<feature type="domain" description="Putative Na+/H+ antiporter N-terminal" evidence="8">
    <location>
        <begin position="5"/>
        <end position="90"/>
    </location>
</feature>
<evidence type="ECO:0000256" key="3">
    <source>
        <dbReference type="ARBA" id="ARBA00022692"/>
    </source>
</evidence>
<evidence type="ECO:0000313" key="9">
    <source>
        <dbReference type="EMBL" id="RDU70341.1"/>
    </source>
</evidence>
<dbReference type="AlphaFoldDB" id="A0A3D8J0N8"/>
<evidence type="ECO:0000256" key="5">
    <source>
        <dbReference type="ARBA" id="ARBA00023136"/>
    </source>
</evidence>
<evidence type="ECO:0000259" key="8">
    <source>
        <dbReference type="Pfam" id="PF13726"/>
    </source>
</evidence>
<feature type="transmembrane region" description="Helical" evidence="6">
    <location>
        <begin position="12"/>
        <end position="41"/>
    </location>
</feature>
<evidence type="ECO:0000256" key="2">
    <source>
        <dbReference type="ARBA" id="ARBA00022475"/>
    </source>
</evidence>
<feature type="transmembrane region" description="Helical" evidence="6">
    <location>
        <begin position="61"/>
        <end position="84"/>
    </location>
</feature>
<dbReference type="InterPro" id="IPR052576">
    <property type="entry name" value="AA_Transporter-Related"/>
</dbReference>
<feature type="domain" description="Na+/H+ antiporter NhaC-like C-terminal" evidence="7">
    <location>
        <begin position="146"/>
        <end position="426"/>
    </location>
</feature>
<dbReference type="Pfam" id="PF03553">
    <property type="entry name" value="Na_H_antiporter"/>
    <property type="match status" value="1"/>
</dbReference>
<name>A0A3D8J0N8_9HELI</name>
<gene>
    <name evidence="9" type="ORF">CQA58_05770</name>
</gene>
<accession>A0A3D8J0N8</accession>
<feature type="transmembrane region" description="Helical" evidence="6">
    <location>
        <begin position="184"/>
        <end position="207"/>
    </location>
</feature>
<dbReference type="OrthoDB" id="9772446at2"/>
<reference evidence="9 10" key="1">
    <citation type="submission" date="2018-04" db="EMBL/GenBank/DDBJ databases">
        <title>Novel Campyloabacter and Helicobacter Species and Strains.</title>
        <authorList>
            <person name="Mannion A.J."/>
            <person name="Shen Z."/>
            <person name="Fox J.G."/>
        </authorList>
    </citation>
    <scope>NUCLEOTIDE SEQUENCE [LARGE SCALE GENOMIC DNA]</scope>
    <source>
        <strain evidence="9 10">MIT 04-9366</strain>
    </source>
</reference>
<dbReference type="InterPro" id="IPR018461">
    <property type="entry name" value="Na/H_Antiport_NhaC-like_C"/>
</dbReference>
<evidence type="ECO:0000256" key="1">
    <source>
        <dbReference type="ARBA" id="ARBA00004651"/>
    </source>
</evidence>
<evidence type="ECO:0000259" key="7">
    <source>
        <dbReference type="Pfam" id="PF03553"/>
    </source>
</evidence>
<feature type="transmembrane region" description="Helical" evidence="6">
    <location>
        <begin position="415"/>
        <end position="433"/>
    </location>
</feature>
<evidence type="ECO:0000313" key="10">
    <source>
        <dbReference type="Proteomes" id="UP000257045"/>
    </source>
</evidence>
<dbReference type="PANTHER" id="PTHR37821">
    <property type="entry name" value="AMINO ACID TRANSPORTER YUIF-RELATED"/>
    <property type="match status" value="1"/>
</dbReference>
<keyword evidence="2" id="KW-1003">Cell membrane</keyword>
<proteinExistence type="predicted"/>
<keyword evidence="3 6" id="KW-0812">Transmembrane</keyword>